<organism evidence="2 3">
    <name type="scientific">Oceanococcus atlanticus</name>
    <dbReference type="NCBI Taxonomy" id="1317117"/>
    <lineage>
        <taxon>Bacteria</taxon>
        <taxon>Pseudomonadati</taxon>
        <taxon>Pseudomonadota</taxon>
        <taxon>Gammaproteobacteria</taxon>
        <taxon>Chromatiales</taxon>
        <taxon>Oceanococcaceae</taxon>
        <taxon>Oceanococcus</taxon>
    </lineage>
</organism>
<protein>
    <submittedName>
        <fullName evidence="2">Group 1 glycosyl transferase</fullName>
    </submittedName>
</protein>
<sequence>MIMDSPLALPASPALGLVQHASARVQRPLRIAFFSDALPERNGAGSYYQDLCHHLRAHGVVADLYQPHLKKRLQMALPLPGDPTQKLLTPNVPKLWAQFAAQQPDVVIAITPGPFGLLGLSLAKRFGCSFLSAFHTQFEELSRLYWNPLSRRVANGYLTLTNSVLCRHSRSVMVHNRALIETVERLGARQTDVMGTPLAPCFLDVPRLAHRASLRHVLFAGRLAPEKNVADVVAAARQLPHIQFSIAGDGPLRRKLERQARDLPNVQFWGWLSRPELRALMDECDLLVLPSALETFGTIALEAMARGRPALVAEGAGIHDWPKLRDGLLVQTRDESVTSALRRVQALPASQWQTRARQAREAAERLNQETVEQWITLVRRHLT</sequence>
<name>A0A1Y1SCP6_9GAMM</name>
<reference evidence="2 3" key="1">
    <citation type="submission" date="2013-04" db="EMBL/GenBank/DDBJ databases">
        <title>Oceanococcus atlanticus 22II-S10r2 Genome Sequencing.</title>
        <authorList>
            <person name="Lai Q."/>
            <person name="Li G."/>
            <person name="Shao Z."/>
        </authorList>
    </citation>
    <scope>NUCLEOTIDE SEQUENCE [LARGE SCALE GENOMIC DNA]</scope>
    <source>
        <strain evidence="2 3">22II-S10r2</strain>
    </source>
</reference>
<dbReference type="PANTHER" id="PTHR45947">
    <property type="entry name" value="SULFOQUINOVOSYL TRANSFERASE SQD2"/>
    <property type="match status" value="1"/>
</dbReference>
<dbReference type="InterPro" id="IPR028098">
    <property type="entry name" value="Glyco_trans_4-like_N"/>
</dbReference>
<dbReference type="PANTHER" id="PTHR45947:SF3">
    <property type="entry name" value="SULFOQUINOVOSYL TRANSFERASE SQD2"/>
    <property type="match status" value="1"/>
</dbReference>
<evidence type="ECO:0000313" key="2">
    <source>
        <dbReference type="EMBL" id="ORE86106.1"/>
    </source>
</evidence>
<feature type="domain" description="Glycosyltransferase subfamily 4-like N-terminal" evidence="1">
    <location>
        <begin position="42"/>
        <end position="189"/>
    </location>
</feature>
<gene>
    <name evidence="2" type="ORF">ATO7_12453</name>
</gene>
<keyword evidence="2" id="KW-0808">Transferase</keyword>
<proteinExistence type="predicted"/>
<dbReference type="Gene3D" id="3.40.50.2000">
    <property type="entry name" value="Glycogen Phosphorylase B"/>
    <property type="match status" value="2"/>
</dbReference>
<keyword evidence="3" id="KW-1185">Reference proteome</keyword>
<dbReference type="Pfam" id="PF13439">
    <property type="entry name" value="Glyco_transf_4"/>
    <property type="match status" value="1"/>
</dbReference>
<dbReference type="SUPFAM" id="SSF53756">
    <property type="entry name" value="UDP-Glycosyltransferase/glycogen phosphorylase"/>
    <property type="match status" value="1"/>
</dbReference>
<evidence type="ECO:0000313" key="3">
    <source>
        <dbReference type="Proteomes" id="UP000192342"/>
    </source>
</evidence>
<dbReference type="Proteomes" id="UP000192342">
    <property type="component" value="Unassembled WGS sequence"/>
</dbReference>
<evidence type="ECO:0000259" key="1">
    <source>
        <dbReference type="Pfam" id="PF13439"/>
    </source>
</evidence>
<dbReference type="STRING" id="1317117.ATO7_12453"/>
<dbReference type="AlphaFoldDB" id="A0A1Y1SCP6"/>
<dbReference type="GO" id="GO:0016757">
    <property type="term" value="F:glycosyltransferase activity"/>
    <property type="evidence" value="ECO:0007669"/>
    <property type="project" value="TreeGrafter"/>
</dbReference>
<accession>A0A1Y1SCP6</accession>
<dbReference type="EMBL" id="AQQV01000003">
    <property type="protein sequence ID" value="ORE86106.1"/>
    <property type="molecule type" value="Genomic_DNA"/>
</dbReference>
<dbReference type="Pfam" id="PF13692">
    <property type="entry name" value="Glyco_trans_1_4"/>
    <property type="match status" value="1"/>
</dbReference>
<dbReference type="InterPro" id="IPR050194">
    <property type="entry name" value="Glycosyltransferase_grp1"/>
</dbReference>
<comment type="caution">
    <text evidence="2">The sequence shown here is derived from an EMBL/GenBank/DDBJ whole genome shotgun (WGS) entry which is preliminary data.</text>
</comment>